<dbReference type="InterPro" id="IPR014284">
    <property type="entry name" value="RNA_pol_sigma-70_dom"/>
</dbReference>
<dbReference type="SUPFAM" id="SSF88659">
    <property type="entry name" value="Sigma3 and sigma4 domains of RNA polymerase sigma factors"/>
    <property type="match status" value="1"/>
</dbReference>
<evidence type="ECO:0000259" key="8">
    <source>
        <dbReference type="Pfam" id="PF08281"/>
    </source>
</evidence>
<dbReference type="PROSITE" id="PS01063">
    <property type="entry name" value="SIGMA70_ECF"/>
    <property type="match status" value="1"/>
</dbReference>
<dbReference type="InterPro" id="IPR000838">
    <property type="entry name" value="RNA_pol_sigma70_ECF_CS"/>
</dbReference>
<evidence type="ECO:0000256" key="5">
    <source>
        <dbReference type="ARBA" id="ARBA00023163"/>
    </source>
</evidence>
<evidence type="ECO:0000256" key="6">
    <source>
        <dbReference type="RuleBase" id="RU000716"/>
    </source>
</evidence>
<keyword evidence="5 6" id="KW-0804">Transcription</keyword>
<comment type="similarity">
    <text evidence="1 6">Belongs to the sigma-70 factor family. ECF subfamily.</text>
</comment>
<dbReference type="InterPro" id="IPR013325">
    <property type="entry name" value="RNA_pol_sigma_r2"/>
</dbReference>
<evidence type="ECO:0000256" key="4">
    <source>
        <dbReference type="ARBA" id="ARBA00023125"/>
    </source>
</evidence>
<dbReference type="Pfam" id="PF08281">
    <property type="entry name" value="Sigma70_r4_2"/>
    <property type="match status" value="1"/>
</dbReference>
<dbReference type="EMBL" id="WWCO01000010">
    <property type="protein sequence ID" value="MYM35759.1"/>
    <property type="molecule type" value="Genomic_DNA"/>
</dbReference>
<evidence type="ECO:0000259" key="7">
    <source>
        <dbReference type="Pfam" id="PF04542"/>
    </source>
</evidence>
<keyword evidence="2 6" id="KW-0805">Transcription regulation</keyword>
<feature type="domain" description="RNA polymerase sigma-70 region 2" evidence="7">
    <location>
        <begin position="15"/>
        <end position="82"/>
    </location>
</feature>
<proteinExistence type="inferred from homology"/>
<dbReference type="Pfam" id="PF04542">
    <property type="entry name" value="Sigma70_r2"/>
    <property type="match status" value="1"/>
</dbReference>
<organism evidence="9 10">
    <name type="scientific">Duganella lactea</name>
    <dbReference type="NCBI Taxonomy" id="2692173"/>
    <lineage>
        <taxon>Bacteria</taxon>
        <taxon>Pseudomonadati</taxon>
        <taxon>Pseudomonadota</taxon>
        <taxon>Betaproteobacteria</taxon>
        <taxon>Burkholderiales</taxon>
        <taxon>Oxalobacteraceae</taxon>
        <taxon>Telluria group</taxon>
        <taxon>Duganella</taxon>
    </lineage>
</organism>
<dbReference type="PANTHER" id="PTHR43133:SF62">
    <property type="entry name" value="RNA POLYMERASE SIGMA FACTOR SIGZ"/>
    <property type="match status" value="1"/>
</dbReference>
<dbReference type="InterPro" id="IPR036388">
    <property type="entry name" value="WH-like_DNA-bd_sf"/>
</dbReference>
<feature type="domain" description="RNA polymerase sigma factor 70 region 4 type 2" evidence="8">
    <location>
        <begin position="121"/>
        <end position="172"/>
    </location>
</feature>
<keyword evidence="3 6" id="KW-0731">Sigma factor</keyword>
<keyword evidence="4 6" id="KW-0238">DNA-binding</keyword>
<dbReference type="CDD" id="cd06171">
    <property type="entry name" value="Sigma70_r4"/>
    <property type="match status" value="1"/>
</dbReference>
<dbReference type="InterPro" id="IPR013324">
    <property type="entry name" value="RNA_pol_sigma_r3/r4-like"/>
</dbReference>
<evidence type="ECO:0000313" key="9">
    <source>
        <dbReference type="EMBL" id="MYM35759.1"/>
    </source>
</evidence>
<evidence type="ECO:0000256" key="1">
    <source>
        <dbReference type="ARBA" id="ARBA00010641"/>
    </source>
</evidence>
<comment type="caution">
    <text evidence="9">The sequence shown here is derived from an EMBL/GenBank/DDBJ whole genome shotgun (WGS) entry which is preliminary data.</text>
</comment>
<dbReference type="InterPro" id="IPR039425">
    <property type="entry name" value="RNA_pol_sigma-70-like"/>
</dbReference>
<dbReference type="Gene3D" id="1.10.1740.10">
    <property type="match status" value="1"/>
</dbReference>
<evidence type="ECO:0000313" key="10">
    <source>
        <dbReference type="Proteomes" id="UP000449678"/>
    </source>
</evidence>
<evidence type="ECO:0000256" key="2">
    <source>
        <dbReference type="ARBA" id="ARBA00023015"/>
    </source>
</evidence>
<name>A0ABW9V7X1_9BURK</name>
<sequence length="198" mass="21825">MRSISAGDETAFAELYDMTHAYLYSVALRIINSSAQADEVLQDAYLCIWQQARRFDPRLGSAMTWLIVIVRNQAISTLRGQRIEHRSLSLGEVGCYDEYAEQSSELADPIEQAFYASASGRLAAALARLEPLQRQAITLTFAYGMAHAELSAHMQVPLGTVKSWVRRGMARLGEYIQANDAGARPASDRLGPVRASAN</sequence>
<evidence type="ECO:0000256" key="3">
    <source>
        <dbReference type="ARBA" id="ARBA00023082"/>
    </source>
</evidence>
<dbReference type="Gene3D" id="1.10.10.10">
    <property type="entry name" value="Winged helix-like DNA-binding domain superfamily/Winged helix DNA-binding domain"/>
    <property type="match status" value="1"/>
</dbReference>
<keyword evidence="10" id="KW-1185">Reference proteome</keyword>
<dbReference type="NCBIfam" id="TIGR02937">
    <property type="entry name" value="sigma70-ECF"/>
    <property type="match status" value="1"/>
</dbReference>
<protein>
    <recommendedName>
        <fullName evidence="6">RNA polymerase sigma factor</fullName>
    </recommendedName>
</protein>
<dbReference type="SUPFAM" id="SSF88946">
    <property type="entry name" value="Sigma2 domain of RNA polymerase sigma factors"/>
    <property type="match status" value="1"/>
</dbReference>
<dbReference type="RefSeq" id="WP_160991140.1">
    <property type="nucleotide sequence ID" value="NZ_WWCO01000010.1"/>
</dbReference>
<reference evidence="9 10" key="1">
    <citation type="submission" date="2019-12" db="EMBL/GenBank/DDBJ databases">
        <title>Novel species isolated from a subtropical stream in China.</title>
        <authorList>
            <person name="Lu H."/>
        </authorList>
    </citation>
    <scope>NUCLEOTIDE SEQUENCE [LARGE SCALE GENOMIC DNA]</scope>
    <source>
        <strain evidence="9 10">FT94W</strain>
    </source>
</reference>
<gene>
    <name evidence="9" type="ORF">GTP38_15600</name>
</gene>
<dbReference type="InterPro" id="IPR013249">
    <property type="entry name" value="RNA_pol_sigma70_r4_t2"/>
</dbReference>
<dbReference type="Proteomes" id="UP000449678">
    <property type="component" value="Unassembled WGS sequence"/>
</dbReference>
<dbReference type="PANTHER" id="PTHR43133">
    <property type="entry name" value="RNA POLYMERASE ECF-TYPE SIGMA FACTO"/>
    <property type="match status" value="1"/>
</dbReference>
<accession>A0ABW9V7X1</accession>
<dbReference type="InterPro" id="IPR007627">
    <property type="entry name" value="RNA_pol_sigma70_r2"/>
</dbReference>